<evidence type="ECO:0000313" key="2">
    <source>
        <dbReference type="Proteomes" id="UP000092321"/>
    </source>
</evidence>
<feature type="non-terminal residue" evidence="1">
    <location>
        <position position="1"/>
    </location>
</feature>
<accession>A0A1B7TEL0</accession>
<dbReference type="EMBL" id="LXPE01000010">
    <property type="protein sequence ID" value="OBA27161.1"/>
    <property type="molecule type" value="Genomic_DNA"/>
</dbReference>
<gene>
    <name evidence="1" type="ORF">HANVADRAFT_52469</name>
</gene>
<organism evidence="1 2">
    <name type="scientific">Hanseniaspora valbyensis NRRL Y-1626</name>
    <dbReference type="NCBI Taxonomy" id="766949"/>
    <lineage>
        <taxon>Eukaryota</taxon>
        <taxon>Fungi</taxon>
        <taxon>Dikarya</taxon>
        <taxon>Ascomycota</taxon>
        <taxon>Saccharomycotina</taxon>
        <taxon>Saccharomycetes</taxon>
        <taxon>Saccharomycodales</taxon>
        <taxon>Saccharomycodaceae</taxon>
        <taxon>Hanseniaspora</taxon>
    </lineage>
</organism>
<evidence type="ECO:0000313" key="1">
    <source>
        <dbReference type="EMBL" id="OBA27161.1"/>
    </source>
</evidence>
<reference evidence="2" key="1">
    <citation type="journal article" date="2016" name="Proc. Natl. Acad. Sci. U.S.A.">
        <title>Comparative genomics of biotechnologically important yeasts.</title>
        <authorList>
            <person name="Riley R."/>
            <person name="Haridas S."/>
            <person name="Wolfe K.H."/>
            <person name="Lopes M.R."/>
            <person name="Hittinger C.T."/>
            <person name="Goeker M."/>
            <person name="Salamov A.A."/>
            <person name="Wisecaver J.H."/>
            <person name="Long T.M."/>
            <person name="Calvey C.H."/>
            <person name="Aerts A.L."/>
            <person name="Barry K.W."/>
            <person name="Choi C."/>
            <person name="Clum A."/>
            <person name="Coughlan A.Y."/>
            <person name="Deshpande S."/>
            <person name="Douglass A.P."/>
            <person name="Hanson S.J."/>
            <person name="Klenk H.-P."/>
            <person name="LaButti K.M."/>
            <person name="Lapidus A."/>
            <person name="Lindquist E.A."/>
            <person name="Lipzen A.M."/>
            <person name="Meier-Kolthoff J.P."/>
            <person name="Ohm R.A."/>
            <person name="Otillar R.P."/>
            <person name="Pangilinan J.L."/>
            <person name="Peng Y."/>
            <person name="Rokas A."/>
            <person name="Rosa C.A."/>
            <person name="Scheuner C."/>
            <person name="Sibirny A.A."/>
            <person name="Slot J.C."/>
            <person name="Stielow J.B."/>
            <person name="Sun H."/>
            <person name="Kurtzman C.P."/>
            <person name="Blackwell M."/>
            <person name="Grigoriev I.V."/>
            <person name="Jeffries T.W."/>
        </authorList>
    </citation>
    <scope>NUCLEOTIDE SEQUENCE [LARGE SCALE GENOMIC DNA]</scope>
    <source>
        <strain evidence="2">NRRL Y-1626</strain>
    </source>
</reference>
<keyword evidence="2" id="KW-1185">Reference proteome</keyword>
<dbReference type="AlphaFoldDB" id="A0A1B7TEL0"/>
<dbReference type="OrthoDB" id="3971744at2759"/>
<proteinExistence type="predicted"/>
<name>A0A1B7TEL0_9ASCO</name>
<comment type="caution">
    <text evidence="1">The sequence shown here is derived from an EMBL/GenBank/DDBJ whole genome shotgun (WGS) entry which is preliminary data.</text>
</comment>
<feature type="non-terminal residue" evidence="1">
    <location>
        <position position="323"/>
    </location>
</feature>
<protein>
    <submittedName>
        <fullName evidence="1">Uncharacterized protein</fullName>
    </submittedName>
</protein>
<sequence length="323" mass="38318">MVLNNKNYLIQYLTSAQKNLEIYKESIIIRDSKLNPKNKFNEKSNPLEWFNKFINLLQNKTKSINSNTKLLLVYIPYAKTDEDWINCFKLLPPKFQECNSGDMFEYQKKILLDLSNKMVPYLLNELGVRLFFQDKEHSSALNNIHDLLSLYNALEKIDKLYDSYIRLWYACNEITEINDKNDCSAKTLEYSFLDWHCVINEMLSDFMELMARYDKTPLTELQYFQRKDRLYQSMLFYTRLLKTKEIKPENVYFIIKFLSKEGPDALISLKRINDEVKVFIPLGNTPNKTKITVQSNNKLGFKIARSTNENSKKNEKKRKLSIH</sequence>
<dbReference type="Proteomes" id="UP000092321">
    <property type="component" value="Unassembled WGS sequence"/>
</dbReference>